<feature type="transmembrane region" description="Helical" evidence="1">
    <location>
        <begin position="99"/>
        <end position="120"/>
    </location>
</feature>
<keyword evidence="1" id="KW-1133">Transmembrane helix</keyword>
<dbReference type="InterPro" id="IPR018750">
    <property type="entry name" value="DUF2306_membrane"/>
</dbReference>
<dbReference type="EMBL" id="JACHIN010000022">
    <property type="protein sequence ID" value="MBB5084278.1"/>
    <property type="molecule type" value="Genomic_DNA"/>
</dbReference>
<dbReference type="AlphaFoldDB" id="A0A7W8EMD5"/>
<feature type="transmembrane region" description="Helical" evidence="1">
    <location>
        <begin position="161"/>
        <end position="184"/>
    </location>
</feature>
<feature type="transmembrane region" description="Helical" evidence="1">
    <location>
        <begin position="65"/>
        <end position="87"/>
    </location>
</feature>
<feature type="transmembrane region" description="Helical" evidence="1">
    <location>
        <begin position="204"/>
        <end position="221"/>
    </location>
</feature>
<keyword evidence="3" id="KW-1185">Reference proteome</keyword>
<keyword evidence="1" id="KW-0812">Transmembrane</keyword>
<comment type="caution">
    <text evidence="2">The sequence shown here is derived from an EMBL/GenBank/DDBJ whole genome shotgun (WGS) entry which is preliminary data.</text>
</comment>
<feature type="transmembrane region" description="Helical" evidence="1">
    <location>
        <begin position="132"/>
        <end position="149"/>
    </location>
</feature>
<accession>A0A7W8EMD5</accession>
<evidence type="ECO:0000256" key="1">
    <source>
        <dbReference type="SAM" id="Phobius"/>
    </source>
</evidence>
<dbReference type="RefSeq" id="WP_221341723.1">
    <property type="nucleotide sequence ID" value="NZ_JACHIN010000022.1"/>
</dbReference>
<proteinExistence type="predicted"/>
<dbReference type="Proteomes" id="UP000568380">
    <property type="component" value="Unassembled WGS sequence"/>
</dbReference>
<dbReference type="Pfam" id="PF10067">
    <property type="entry name" value="DUF2306"/>
    <property type="match status" value="1"/>
</dbReference>
<sequence>MTDIMSPPQPPAPPRVRWWRRPWIAPLVVVAVAFIAFSLPPYATFDEAGSRVPAPDFFPPHFPLLASHVIFGSIAMITCCLQIWPWFRGRYPKVHRYTGRVYVLAGVLPAGLLGLVVGAATPFGHVARASNVLLALLWLGCTLAGWRMARQRRFTDHRRWMIRSFALTMSIITNRIWGGLVVAFVPLESLGSTPQQIGETVAGLTTWVGWVLPLLLAEWWLERSAAKRRRRPAPA</sequence>
<reference evidence="2 3" key="1">
    <citation type="submission" date="2020-08" db="EMBL/GenBank/DDBJ databases">
        <title>Genomic Encyclopedia of Type Strains, Phase IV (KMG-IV): sequencing the most valuable type-strain genomes for metagenomic binning, comparative biology and taxonomic classification.</title>
        <authorList>
            <person name="Goeker M."/>
        </authorList>
    </citation>
    <scope>NUCLEOTIDE SEQUENCE [LARGE SCALE GENOMIC DNA]</scope>
    <source>
        <strain evidence="2 3">DSM 45385</strain>
    </source>
</reference>
<keyword evidence="1" id="KW-0472">Membrane</keyword>
<gene>
    <name evidence="2" type="ORF">HNR40_009787</name>
</gene>
<protein>
    <submittedName>
        <fullName evidence="2">Uncharacterized membrane protein YozB (DUF420 family)</fullName>
    </submittedName>
</protein>
<organism evidence="2 3">
    <name type="scientific">Nonomuraea endophytica</name>
    <dbReference type="NCBI Taxonomy" id="714136"/>
    <lineage>
        <taxon>Bacteria</taxon>
        <taxon>Bacillati</taxon>
        <taxon>Actinomycetota</taxon>
        <taxon>Actinomycetes</taxon>
        <taxon>Streptosporangiales</taxon>
        <taxon>Streptosporangiaceae</taxon>
        <taxon>Nonomuraea</taxon>
    </lineage>
</organism>
<feature type="transmembrane region" description="Helical" evidence="1">
    <location>
        <begin position="23"/>
        <end position="45"/>
    </location>
</feature>
<name>A0A7W8EMD5_9ACTN</name>
<evidence type="ECO:0000313" key="3">
    <source>
        <dbReference type="Proteomes" id="UP000568380"/>
    </source>
</evidence>
<evidence type="ECO:0000313" key="2">
    <source>
        <dbReference type="EMBL" id="MBB5084278.1"/>
    </source>
</evidence>